<keyword evidence="12" id="KW-1185">Reference proteome</keyword>
<dbReference type="STRING" id="45882.A0A0V1CK02"/>
<evidence type="ECO:0000256" key="1">
    <source>
        <dbReference type="ARBA" id="ARBA00004370"/>
    </source>
</evidence>
<dbReference type="PANTHER" id="PTHR28525">
    <property type="entry name" value="REACTIVE OXYGEN SPECIES MODULATOR 1"/>
    <property type="match status" value="1"/>
</dbReference>
<name>A0A0V1CK02_TRIBR</name>
<evidence type="ECO:0000313" key="11">
    <source>
        <dbReference type="EMBL" id="KRY49611.1"/>
    </source>
</evidence>
<comment type="similarity">
    <text evidence="2">Belongs to the MGR2 family.</text>
</comment>
<evidence type="ECO:0000313" key="12">
    <source>
        <dbReference type="Proteomes" id="UP000054653"/>
    </source>
</evidence>
<evidence type="ECO:0000256" key="9">
    <source>
        <dbReference type="ARBA" id="ARBA00032686"/>
    </source>
</evidence>
<evidence type="ECO:0000256" key="4">
    <source>
        <dbReference type="ARBA" id="ARBA00022692"/>
    </source>
</evidence>
<keyword evidence="5 10" id="KW-1133">Transmembrane helix</keyword>
<evidence type="ECO:0000256" key="2">
    <source>
        <dbReference type="ARBA" id="ARBA00007839"/>
    </source>
</evidence>
<comment type="subcellular location">
    <subcellularLocation>
        <location evidence="1">Membrane</location>
    </subcellularLocation>
</comment>
<organism evidence="11 12">
    <name type="scientific">Trichinella britovi</name>
    <name type="common">Parasitic roundworm</name>
    <dbReference type="NCBI Taxonomy" id="45882"/>
    <lineage>
        <taxon>Eukaryota</taxon>
        <taxon>Metazoa</taxon>
        <taxon>Ecdysozoa</taxon>
        <taxon>Nematoda</taxon>
        <taxon>Enoplea</taxon>
        <taxon>Dorylaimia</taxon>
        <taxon>Trichinellida</taxon>
        <taxon>Trichinellidae</taxon>
        <taxon>Trichinella</taxon>
    </lineage>
</organism>
<evidence type="ECO:0000256" key="10">
    <source>
        <dbReference type="SAM" id="Phobius"/>
    </source>
</evidence>
<feature type="transmembrane region" description="Helical" evidence="10">
    <location>
        <begin position="26"/>
        <end position="50"/>
    </location>
</feature>
<dbReference type="GO" id="GO:0045039">
    <property type="term" value="P:protein insertion into mitochondrial inner membrane"/>
    <property type="evidence" value="ECO:0007669"/>
    <property type="project" value="TreeGrafter"/>
</dbReference>
<feature type="transmembrane region" description="Helical" evidence="10">
    <location>
        <begin position="62"/>
        <end position="80"/>
    </location>
</feature>
<dbReference type="SMART" id="SM01378">
    <property type="entry name" value="Romo1"/>
    <property type="match status" value="1"/>
</dbReference>
<dbReference type="EMBL" id="JYDI01000171">
    <property type="protein sequence ID" value="KRY49611.1"/>
    <property type="molecule type" value="Genomic_DNA"/>
</dbReference>
<protein>
    <recommendedName>
        <fullName evidence="3">Reactive oxygen species modulator 1</fullName>
    </recommendedName>
    <alternativeName>
        <fullName evidence="9">Protein MGR2 homolog</fullName>
    </alternativeName>
</protein>
<sequence length="82" mass="8168">MPGVPTGYGPHGAKGPNCFDQIKVGLIMGGAVGAAVGVIFGGVSALSMGLRGRELLRQLGKVMVTSSGSFGLFMAVGSALRC</sequence>
<dbReference type="PANTHER" id="PTHR28525:SF1">
    <property type="entry name" value="REACTIVE OXYGEN SPECIES MODULATOR 1"/>
    <property type="match status" value="1"/>
</dbReference>
<keyword evidence="4 10" id="KW-0812">Transmembrane</keyword>
<dbReference type="InterPro" id="IPR018450">
    <property type="entry name" value="Romo1/Mgr2"/>
</dbReference>
<accession>A0A0V1CK02</accession>
<comment type="function">
    <text evidence="8">Induces production of reactive oxygen species (ROS) which are necessary for cell proliferation. May play a role in inducing oxidative DNA damage and replicative senescence. May play a role in the coordination of mitochondrial morphology and cell proliferation.</text>
</comment>
<keyword evidence="6 10" id="KW-0472">Membrane</keyword>
<evidence type="ECO:0000256" key="3">
    <source>
        <dbReference type="ARBA" id="ARBA00016275"/>
    </source>
</evidence>
<evidence type="ECO:0000256" key="7">
    <source>
        <dbReference type="ARBA" id="ARBA00025225"/>
    </source>
</evidence>
<comment type="caution">
    <text evidence="11">The sequence shown here is derived from an EMBL/GenBank/DDBJ whole genome shotgun (WGS) entry which is preliminary data.</text>
</comment>
<dbReference type="Proteomes" id="UP000054653">
    <property type="component" value="Unassembled WGS sequence"/>
</dbReference>
<dbReference type="GO" id="GO:0030150">
    <property type="term" value="P:protein import into mitochondrial matrix"/>
    <property type="evidence" value="ECO:0007669"/>
    <property type="project" value="TreeGrafter"/>
</dbReference>
<evidence type="ECO:0000256" key="6">
    <source>
        <dbReference type="ARBA" id="ARBA00023136"/>
    </source>
</evidence>
<dbReference type="Pfam" id="PF10247">
    <property type="entry name" value="Romo1"/>
    <property type="match status" value="1"/>
</dbReference>
<evidence type="ECO:0000256" key="8">
    <source>
        <dbReference type="ARBA" id="ARBA00025243"/>
    </source>
</evidence>
<gene>
    <name evidence="11" type="primary">romo1</name>
    <name evidence="11" type="ORF">T03_5335</name>
</gene>
<dbReference type="AlphaFoldDB" id="A0A0V1CK02"/>
<reference evidence="11 12" key="1">
    <citation type="submission" date="2015-01" db="EMBL/GenBank/DDBJ databases">
        <title>Evolution of Trichinella species and genotypes.</title>
        <authorList>
            <person name="Korhonen P.K."/>
            <person name="Edoardo P."/>
            <person name="Giuseppe L.R."/>
            <person name="Gasser R.B."/>
        </authorList>
    </citation>
    <scope>NUCLEOTIDE SEQUENCE [LARGE SCALE GENOMIC DNA]</scope>
    <source>
        <strain evidence="11">ISS120</strain>
    </source>
</reference>
<evidence type="ECO:0000256" key="5">
    <source>
        <dbReference type="ARBA" id="ARBA00022989"/>
    </source>
</evidence>
<proteinExistence type="inferred from homology"/>
<comment type="function">
    <text evidence="7">Has antibacterial activity against a variety of bacteria including S.aureus, P.aeruginosa and M.tuberculosis. Acts by inducing bacterial membrane breakage.</text>
</comment>
<dbReference type="OMA" id="SCWDRVK"/>
<dbReference type="GO" id="GO:0005744">
    <property type="term" value="C:TIM23 mitochondrial import inner membrane translocase complex"/>
    <property type="evidence" value="ECO:0007669"/>
    <property type="project" value="TreeGrafter"/>
</dbReference>